<feature type="region of interest" description="Disordered" evidence="5">
    <location>
        <begin position="187"/>
        <end position="213"/>
    </location>
</feature>
<dbReference type="InterPro" id="IPR009057">
    <property type="entry name" value="Homeodomain-like_sf"/>
</dbReference>
<evidence type="ECO:0000256" key="3">
    <source>
        <dbReference type="ARBA" id="ARBA00023163"/>
    </source>
</evidence>
<evidence type="ECO:0000256" key="4">
    <source>
        <dbReference type="PROSITE-ProRule" id="PRU00335"/>
    </source>
</evidence>
<keyword evidence="1" id="KW-0805">Transcription regulation</keyword>
<evidence type="ECO:0000256" key="1">
    <source>
        <dbReference type="ARBA" id="ARBA00023015"/>
    </source>
</evidence>
<dbReference type="PROSITE" id="PS01081">
    <property type="entry name" value="HTH_TETR_1"/>
    <property type="match status" value="1"/>
</dbReference>
<name>A0ABN1Q439_9ACTN</name>
<proteinExistence type="predicted"/>
<dbReference type="PANTHER" id="PTHR30055">
    <property type="entry name" value="HTH-TYPE TRANSCRIPTIONAL REGULATOR RUTR"/>
    <property type="match status" value="1"/>
</dbReference>
<dbReference type="Gene3D" id="1.10.357.10">
    <property type="entry name" value="Tetracycline Repressor, domain 2"/>
    <property type="match status" value="1"/>
</dbReference>
<dbReference type="Gene3D" id="1.10.10.60">
    <property type="entry name" value="Homeodomain-like"/>
    <property type="match status" value="1"/>
</dbReference>
<dbReference type="PANTHER" id="PTHR30055:SF238">
    <property type="entry name" value="MYCOFACTOCIN BIOSYNTHESIS TRANSCRIPTIONAL REGULATOR MFTR-RELATED"/>
    <property type="match status" value="1"/>
</dbReference>
<gene>
    <name evidence="7" type="primary">mftR</name>
    <name evidence="7" type="ORF">GCM10009550_03380</name>
</gene>
<dbReference type="EMBL" id="BAAAHH010000001">
    <property type="protein sequence ID" value="GAA0937044.1"/>
    <property type="molecule type" value="Genomic_DNA"/>
</dbReference>
<reference evidence="7 8" key="1">
    <citation type="journal article" date="2019" name="Int. J. Syst. Evol. Microbiol.">
        <title>The Global Catalogue of Microorganisms (GCM) 10K type strain sequencing project: providing services to taxonomists for standard genome sequencing and annotation.</title>
        <authorList>
            <consortium name="The Broad Institute Genomics Platform"/>
            <consortium name="The Broad Institute Genome Sequencing Center for Infectious Disease"/>
            <person name="Wu L."/>
            <person name="Ma J."/>
        </authorList>
    </citation>
    <scope>NUCLEOTIDE SEQUENCE [LARGE SCALE GENOMIC DNA]</scope>
    <source>
        <strain evidence="7 8">JCM 10696</strain>
    </source>
</reference>
<evidence type="ECO:0000313" key="7">
    <source>
        <dbReference type="EMBL" id="GAA0937044.1"/>
    </source>
</evidence>
<dbReference type="InterPro" id="IPR001647">
    <property type="entry name" value="HTH_TetR"/>
</dbReference>
<dbReference type="NCBIfam" id="TIGR03968">
    <property type="entry name" value="mycofact_TetR"/>
    <property type="match status" value="1"/>
</dbReference>
<keyword evidence="2 4" id="KW-0238">DNA-binding</keyword>
<keyword evidence="3" id="KW-0804">Transcription</keyword>
<dbReference type="InterPro" id="IPR050109">
    <property type="entry name" value="HTH-type_TetR-like_transc_reg"/>
</dbReference>
<dbReference type="InterPro" id="IPR041347">
    <property type="entry name" value="MftR_C"/>
</dbReference>
<protein>
    <submittedName>
        <fullName evidence="7">Mycofactocin system transcriptional regulator</fullName>
    </submittedName>
</protein>
<dbReference type="PROSITE" id="PS50977">
    <property type="entry name" value="HTH_TETR_2"/>
    <property type="match status" value="1"/>
</dbReference>
<evidence type="ECO:0000256" key="5">
    <source>
        <dbReference type="SAM" id="MobiDB-lite"/>
    </source>
</evidence>
<dbReference type="PRINTS" id="PR00455">
    <property type="entry name" value="HTHTETR"/>
</dbReference>
<feature type="DNA-binding region" description="H-T-H motif" evidence="4">
    <location>
        <begin position="29"/>
        <end position="48"/>
    </location>
</feature>
<accession>A0ABN1Q439</accession>
<evidence type="ECO:0000256" key="2">
    <source>
        <dbReference type="ARBA" id="ARBA00023125"/>
    </source>
</evidence>
<dbReference type="Pfam" id="PF00440">
    <property type="entry name" value="TetR_N"/>
    <property type="match status" value="1"/>
</dbReference>
<dbReference type="InterPro" id="IPR023851">
    <property type="entry name" value="Tscrpt_reg_TetR-type"/>
</dbReference>
<evidence type="ECO:0000259" key="6">
    <source>
        <dbReference type="PROSITE" id="PS50977"/>
    </source>
</evidence>
<dbReference type="Pfam" id="PF17754">
    <property type="entry name" value="TetR_C_14"/>
    <property type="match status" value="1"/>
</dbReference>
<keyword evidence="8" id="KW-1185">Reference proteome</keyword>
<dbReference type="RefSeq" id="WP_344235889.1">
    <property type="nucleotide sequence ID" value="NZ_BAAAHH010000001.1"/>
</dbReference>
<dbReference type="Proteomes" id="UP001500665">
    <property type="component" value="Unassembled WGS sequence"/>
</dbReference>
<sequence length="213" mass="23377">MGRPKATSRAELERLAFELFARQGFDETTVDDIAGAAGIGRRTFFRYFASKNDLVWGDFEAHLQRLRELLAEADPGRPMMTALREAVVEFNRFDTEDVPWHRQRMELILRVPTLQADATLRYNSWRRIVQGFVAERSGLPPSAMFPRLAGHTVLAAAIAAYEHWLAADPEAELSALVDEAIRRTGEGLASAGAAEHGSGDDLPDEDGGGGGAP</sequence>
<evidence type="ECO:0000313" key="8">
    <source>
        <dbReference type="Proteomes" id="UP001500665"/>
    </source>
</evidence>
<dbReference type="InterPro" id="IPR023772">
    <property type="entry name" value="DNA-bd_HTH_TetR-type_CS"/>
</dbReference>
<feature type="domain" description="HTH tetR-type" evidence="6">
    <location>
        <begin position="6"/>
        <end position="66"/>
    </location>
</feature>
<dbReference type="SUPFAM" id="SSF46689">
    <property type="entry name" value="Homeodomain-like"/>
    <property type="match status" value="1"/>
</dbReference>
<comment type="caution">
    <text evidence="7">The sequence shown here is derived from an EMBL/GenBank/DDBJ whole genome shotgun (WGS) entry which is preliminary data.</text>
</comment>
<organism evidence="7 8">
    <name type="scientific">Actinocorallia libanotica</name>
    <dbReference type="NCBI Taxonomy" id="46162"/>
    <lineage>
        <taxon>Bacteria</taxon>
        <taxon>Bacillati</taxon>
        <taxon>Actinomycetota</taxon>
        <taxon>Actinomycetes</taxon>
        <taxon>Streptosporangiales</taxon>
        <taxon>Thermomonosporaceae</taxon>
        <taxon>Actinocorallia</taxon>
    </lineage>
</organism>